<keyword evidence="2" id="KW-1185">Reference proteome</keyword>
<evidence type="ECO:0000313" key="1">
    <source>
        <dbReference type="EMBL" id="KAH6947368.1"/>
    </source>
</evidence>
<protein>
    <submittedName>
        <fullName evidence="1">Uncharacterized protein</fullName>
    </submittedName>
</protein>
<gene>
    <name evidence="1" type="ORF">HPB50_018521</name>
</gene>
<sequence>MMHRVILGCNNYSQSRPKKLKGHTKDYSFFKIPKMRLHECGKAKKLSERWRLGYRVRGIQEANADNYFVCSRHPVSGT</sequence>
<accession>A0ACB7TJX9</accession>
<organism evidence="1 2">
    <name type="scientific">Hyalomma asiaticum</name>
    <name type="common">Tick</name>
    <dbReference type="NCBI Taxonomy" id="266040"/>
    <lineage>
        <taxon>Eukaryota</taxon>
        <taxon>Metazoa</taxon>
        <taxon>Ecdysozoa</taxon>
        <taxon>Arthropoda</taxon>
        <taxon>Chelicerata</taxon>
        <taxon>Arachnida</taxon>
        <taxon>Acari</taxon>
        <taxon>Parasitiformes</taxon>
        <taxon>Ixodida</taxon>
        <taxon>Ixodoidea</taxon>
        <taxon>Ixodidae</taxon>
        <taxon>Hyalomminae</taxon>
        <taxon>Hyalomma</taxon>
    </lineage>
</organism>
<evidence type="ECO:0000313" key="2">
    <source>
        <dbReference type="Proteomes" id="UP000821845"/>
    </source>
</evidence>
<reference evidence="1" key="1">
    <citation type="submission" date="2020-05" db="EMBL/GenBank/DDBJ databases">
        <title>Large-scale comparative analyses of tick genomes elucidate their genetic diversity and vector capacities.</title>
        <authorList>
            <person name="Jia N."/>
            <person name="Wang J."/>
            <person name="Shi W."/>
            <person name="Du L."/>
            <person name="Sun Y."/>
            <person name="Zhan W."/>
            <person name="Jiang J."/>
            <person name="Wang Q."/>
            <person name="Zhang B."/>
            <person name="Ji P."/>
            <person name="Sakyi L.B."/>
            <person name="Cui X."/>
            <person name="Yuan T."/>
            <person name="Jiang B."/>
            <person name="Yang W."/>
            <person name="Lam T.T.-Y."/>
            <person name="Chang Q."/>
            <person name="Ding S."/>
            <person name="Wang X."/>
            <person name="Zhu J."/>
            <person name="Ruan X."/>
            <person name="Zhao L."/>
            <person name="Wei J."/>
            <person name="Que T."/>
            <person name="Du C."/>
            <person name="Cheng J."/>
            <person name="Dai P."/>
            <person name="Han X."/>
            <person name="Huang E."/>
            <person name="Gao Y."/>
            <person name="Liu J."/>
            <person name="Shao H."/>
            <person name="Ye R."/>
            <person name="Li L."/>
            <person name="Wei W."/>
            <person name="Wang X."/>
            <person name="Wang C."/>
            <person name="Yang T."/>
            <person name="Huo Q."/>
            <person name="Li W."/>
            <person name="Guo W."/>
            <person name="Chen H."/>
            <person name="Zhou L."/>
            <person name="Ni X."/>
            <person name="Tian J."/>
            <person name="Zhou Y."/>
            <person name="Sheng Y."/>
            <person name="Liu T."/>
            <person name="Pan Y."/>
            <person name="Xia L."/>
            <person name="Li J."/>
            <person name="Zhao F."/>
            <person name="Cao W."/>
        </authorList>
    </citation>
    <scope>NUCLEOTIDE SEQUENCE</scope>
    <source>
        <strain evidence="1">Hyas-2018</strain>
    </source>
</reference>
<proteinExistence type="predicted"/>
<dbReference type="EMBL" id="CM023481">
    <property type="protein sequence ID" value="KAH6947368.1"/>
    <property type="molecule type" value="Genomic_DNA"/>
</dbReference>
<comment type="caution">
    <text evidence="1">The sequence shown here is derived from an EMBL/GenBank/DDBJ whole genome shotgun (WGS) entry which is preliminary data.</text>
</comment>
<dbReference type="Proteomes" id="UP000821845">
    <property type="component" value="Chromosome 1"/>
</dbReference>
<name>A0ACB7TJX9_HYAAI</name>